<protein>
    <recommendedName>
        <fullName evidence="3">Siderophore-interacting protein</fullName>
    </recommendedName>
</protein>
<keyword evidence="2" id="KW-1185">Reference proteome</keyword>
<sequence>MFKRSDHAVVHRFAIALRSGSRGALSRLLAPEVVAVSDGGGQVAVALDPVRGPGAVAHCVTGLAGPDTTLTVESVNGDPGVVVRDAGRRVVAVVSLRVAAAKVAAVWIVRNPDKLRHWE</sequence>
<dbReference type="SUPFAM" id="SSF54427">
    <property type="entry name" value="NTF2-like"/>
    <property type="match status" value="1"/>
</dbReference>
<dbReference type="PANTHER" id="PTHR30173:SF43">
    <property type="entry name" value="ECF RNA POLYMERASE SIGMA FACTOR SIGI-RELATED"/>
    <property type="match status" value="1"/>
</dbReference>
<evidence type="ECO:0000313" key="2">
    <source>
        <dbReference type="Proteomes" id="UP001500190"/>
    </source>
</evidence>
<comment type="caution">
    <text evidence="1">The sequence shown here is derived from an EMBL/GenBank/DDBJ whole genome shotgun (WGS) entry which is preliminary data.</text>
</comment>
<dbReference type="Proteomes" id="UP001500190">
    <property type="component" value="Unassembled WGS sequence"/>
</dbReference>
<evidence type="ECO:0008006" key="3">
    <source>
        <dbReference type="Google" id="ProtNLM"/>
    </source>
</evidence>
<reference evidence="1 2" key="1">
    <citation type="journal article" date="2019" name="Int. J. Syst. Evol. Microbiol.">
        <title>The Global Catalogue of Microorganisms (GCM) 10K type strain sequencing project: providing services to taxonomists for standard genome sequencing and annotation.</title>
        <authorList>
            <consortium name="The Broad Institute Genomics Platform"/>
            <consortium name="The Broad Institute Genome Sequencing Center for Infectious Disease"/>
            <person name="Wu L."/>
            <person name="Ma J."/>
        </authorList>
    </citation>
    <scope>NUCLEOTIDE SEQUENCE [LARGE SCALE GENOMIC DNA]</scope>
    <source>
        <strain evidence="1 2">JCM 14304</strain>
    </source>
</reference>
<dbReference type="PANTHER" id="PTHR30173">
    <property type="entry name" value="SIGMA 19 FACTOR"/>
    <property type="match status" value="1"/>
</dbReference>
<gene>
    <name evidence="1" type="ORF">GCM10009742_00870</name>
</gene>
<dbReference type="InterPro" id="IPR032710">
    <property type="entry name" value="NTF2-like_dom_sf"/>
</dbReference>
<dbReference type="EMBL" id="BAAAND010000001">
    <property type="protein sequence ID" value="GAA1563559.1"/>
    <property type="molecule type" value="Genomic_DNA"/>
</dbReference>
<dbReference type="RefSeq" id="WP_344187189.1">
    <property type="nucleotide sequence ID" value="NZ_BAAAND010000001.1"/>
</dbReference>
<dbReference type="Gene3D" id="3.10.450.50">
    <property type="match status" value="1"/>
</dbReference>
<dbReference type="InterPro" id="IPR052704">
    <property type="entry name" value="ECF_Sigma-70_Domain"/>
</dbReference>
<name>A0ABN2CSI5_9ACTN</name>
<evidence type="ECO:0000313" key="1">
    <source>
        <dbReference type="EMBL" id="GAA1563559.1"/>
    </source>
</evidence>
<accession>A0ABN2CSI5</accession>
<organism evidence="1 2">
    <name type="scientific">Kribbella karoonensis</name>
    <dbReference type="NCBI Taxonomy" id="324851"/>
    <lineage>
        <taxon>Bacteria</taxon>
        <taxon>Bacillati</taxon>
        <taxon>Actinomycetota</taxon>
        <taxon>Actinomycetes</taxon>
        <taxon>Propionibacteriales</taxon>
        <taxon>Kribbellaceae</taxon>
        <taxon>Kribbella</taxon>
    </lineage>
</organism>
<proteinExistence type="predicted"/>